<evidence type="ECO:0000256" key="1">
    <source>
        <dbReference type="ARBA" id="ARBA00002325"/>
    </source>
</evidence>
<protein>
    <recommendedName>
        <fullName evidence="3">Ribosome biogenesis protein Nop10</fullName>
    </recommendedName>
</protein>
<keyword evidence="5" id="KW-0698">rRNA processing</keyword>
<dbReference type="Gene3D" id="2.20.28.40">
    <property type="entry name" value="H/ACA ribonucleoprotein complex, subunit Nop10"/>
    <property type="match status" value="1"/>
</dbReference>
<evidence type="ECO:0000256" key="2">
    <source>
        <dbReference type="ARBA" id="ARBA00009462"/>
    </source>
</evidence>
<dbReference type="InterPro" id="IPR007264">
    <property type="entry name" value="H/ACA_rnp_Nop10"/>
</dbReference>
<dbReference type="Pfam" id="PF04135">
    <property type="entry name" value="Nop10p"/>
    <property type="match status" value="1"/>
</dbReference>
<accession>A0A0F9ST94</accession>
<sequence>MTKYLVKCKECKKYGILNPESKCRYCGGQLINSRPAKFSPLDKYGKYRLKYFKEIFDKKFKET</sequence>
<comment type="similarity">
    <text evidence="2">Belongs to the NOP10 family.</text>
</comment>
<dbReference type="GO" id="GO:0030515">
    <property type="term" value="F:snoRNA binding"/>
    <property type="evidence" value="ECO:0007669"/>
    <property type="project" value="InterPro"/>
</dbReference>
<evidence type="ECO:0000256" key="6">
    <source>
        <dbReference type="ARBA" id="ARBA00023274"/>
    </source>
</evidence>
<comment type="caution">
    <text evidence="7">The sequence shown here is derived from an EMBL/GenBank/DDBJ whole genome shotgun (WGS) entry which is preliminary data.</text>
</comment>
<keyword evidence="4" id="KW-0690">Ribosome biogenesis</keyword>
<dbReference type="GO" id="GO:1990904">
    <property type="term" value="C:ribonucleoprotein complex"/>
    <property type="evidence" value="ECO:0007669"/>
    <property type="project" value="UniProtKB-KW"/>
</dbReference>
<dbReference type="GO" id="GO:0001522">
    <property type="term" value="P:pseudouridine synthesis"/>
    <property type="evidence" value="ECO:0007669"/>
    <property type="project" value="InterPro"/>
</dbReference>
<evidence type="ECO:0000256" key="4">
    <source>
        <dbReference type="ARBA" id="ARBA00022517"/>
    </source>
</evidence>
<gene>
    <name evidence="7" type="ORF">LCGC14_0814560</name>
</gene>
<dbReference type="GO" id="GO:0006364">
    <property type="term" value="P:rRNA processing"/>
    <property type="evidence" value="ECO:0007669"/>
    <property type="project" value="UniProtKB-KW"/>
</dbReference>
<dbReference type="SUPFAM" id="SSF144210">
    <property type="entry name" value="Nop10-like SnoRNP"/>
    <property type="match status" value="1"/>
</dbReference>
<dbReference type="AlphaFoldDB" id="A0A0F9ST94"/>
<dbReference type="EMBL" id="LAZR01002257">
    <property type="protein sequence ID" value="KKN32378.1"/>
    <property type="molecule type" value="Genomic_DNA"/>
</dbReference>
<evidence type="ECO:0000313" key="7">
    <source>
        <dbReference type="EMBL" id="KKN32378.1"/>
    </source>
</evidence>
<comment type="function">
    <text evidence="1">Involved in ribosome biogenesis; more specifically in 18S rRNA pseudouridylation and in cleavage of pre-rRNA.</text>
</comment>
<dbReference type="InterPro" id="IPR023532">
    <property type="entry name" value="Nop10_arc-typ"/>
</dbReference>
<keyword evidence="6" id="KW-0687">Ribonucleoprotein</keyword>
<dbReference type="HAMAP" id="MF_00803">
    <property type="entry name" value="Nop10"/>
    <property type="match status" value="1"/>
</dbReference>
<evidence type="ECO:0000256" key="3">
    <source>
        <dbReference type="ARBA" id="ARBA00018821"/>
    </source>
</evidence>
<evidence type="ECO:0000256" key="5">
    <source>
        <dbReference type="ARBA" id="ARBA00022552"/>
    </source>
</evidence>
<proteinExistence type="inferred from homology"/>
<name>A0A0F9ST94_9ZZZZ</name>
<organism evidence="7">
    <name type="scientific">marine sediment metagenome</name>
    <dbReference type="NCBI Taxonomy" id="412755"/>
    <lineage>
        <taxon>unclassified sequences</taxon>
        <taxon>metagenomes</taxon>
        <taxon>ecological metagenomes</taxon>
    </lineage>
</organism>
<reference evidence="7" key="1">
    <citation type="journal article" date="2015" name="Nature">
        <title>Complex archaea that bridge the gap between prokaryotes and eukaryotes.</title>
        <authorList>
            <person name="Spang A."/>
            <person name="Saw J.H."/>
            <person name="Jorgensen S.L."/>
            <person name="Zaremba-Niedzwiedzka K."/>
            <person name="Martijn J."/>
            <person name="Lind A.E."/>
            <person name="van Eijk R."/>
            <person name="Schleper C."/>
            <person name="Guy L."/>
            <person name="Ettema T.J."/>
        </authorList>
    </citation>
    <scope>NUCLEOTIDE SEQUENCE</scope>
</reference>
<dbReference type="InterPro" id="IPR036756">
    <property type="entry name" value="H/ACA_rnp_Nop10_sf"/>
</dbReference>